<organism evidence="1 2">
    <name type="scientific">Candidatus Dojkabacteria bacterium</name>
    <dbReference type="NCBI Taxonomy" id="2099670"/>
    <lineage>
        <taxon>Bacteria</taxon>
        <taxon>Candidatus Dojkabacteria</taxon>
    </lineage>
</organism>
<evidence type="ECO:0000313" key="2">
    <source>
        <dbReference type="Proteomes" id="UP000321026"/>
    </source>
</evidence>
<name>A0A5C7JA93_9BACT</name>
<comment type="caution">
    <text evidence="1">The sequence shown here is derived from an EMBL/GenBank/DDBJ whole genome shotgun (WGS) entry which is preliminary data.</text>
</comment>
<evidence type="ECO:0000313" key="1">
    <source>
        <dbReference type="EMBL" id="TXG78461.1"/>
    </source>
</evidence>
<dbReference type="Proteomes" id="UP000321026">
    <property type="component" value="Unassembled WGS sequence"/>
</dbReference>
<dbReference type="EMBL" id="SSDS01000015">
    <property type="protein sequence ID" value="TXG78461.1"/>
    <property type="molecule type" value="Genomic_DNA"/>
</dbReference>
<reference evidence="1 2" key="1">
    <citation type="submission" date="2018-09" db="EMBL/GenBank/DDBJ databases">
        <title>Metagenome Assembled Genomes from an Advanced Water Purification Facility.</title>
        <authorList>
            <person name="Stamps B.W."/>
            <person name="Spear J.R."/>
        </authorList>
    </citation>
    <scope>NUCLEOTIDE SEQUENCE [LARGE SCALE GENOMIC DNA]</scope>
    <source>
        <strain evidence="1">Bin_63_2</strain>
    </source>
</reference>
<protein>
    <submittedName>
        <fullName evidence="1">Uncharacterized protein</fullName>
    </submittedName>
</protein>
<dbReference type="AlphaFoldDB" id="A0A5C7JA93"/>
<gene>
    <name evidence="1" type="ORF">E6Q11_00960</name>
</gene>
<proteinExistence type="predicted"/>
<accession>A0A5C7JA93</accession>
<sequence length="238" mass="25691">MLAATSSSLWTLQGDPTADGRLQNLSRDVGMVGARAWCRDHLDRYYFLSSHGLYTVSASGDGLQALSEDVIPEQLTGVADTNTVLEYDHATRAVAIHIPTASVSWLWETERQAFWPFKVGYSGSHVAMGPIMLNNGSTNGRLRQLHGITAASSADVTWRVLVADTAEQVSINAKAAIETLVAGGTPTNIHSSGVWTAGVNHRSYPRARGMFMILLLSASAAWGWEGAVCFTEPSGQWR</sequence>